<dbReference type="EMBL" id="HBUF01274029">
    <property type="protein sequence ID" value="CAG6685910.1"/>
    <property type="molecule type" value="Transcribed_RNA"/>
</dbReference>
<reference evidence="2" key="1">
    <citation type="submission" date="2021-05" db="EMBL/GenBank/DDBJ databases">
        <authorList>
            <person name="Alioto T."/>
            <person name="Alioto T."/>
            <person name="Gomez Garrido J."/>
        </authorList>
    </citation>
    <scope>NUCLEOTIDE SEQUENCE</scope>
</reference>
<accession>A0A8D8ZYB0</accession>
<name>A0A8D8ZYB0_9HEMI</name>
<dbReference type="AlphaFoldDB" id="A0A8D8ZYB0"/>
<dbReference type="EMBL" id="HBUF01274032">
    <property type="protein sequence ID" value="CAG6685916.1"/>
    <property type="molecule type" value="Transcribed_RNA"/>
</dbReference>
<feature type="region of interest" description="Disordered" evidence="1">
    <location>
        <begin position="1"/>
        <end position="53"/>
    </location>
</feature>
<dbReference type="EMBL" id="HBUF01274030">
    <property type="protein sequence ID" value="CAG6685912.1"/>
    <property type="molecule type" value="Transcribed_RNA"/>
</dbReference>
<protein>
    <submittedName>
        <fullName evidence="2">Uncharacterized protein</fullName>
    </submittedName>
</protein>
<evidence type="ECO:0000313" key="2">
    <source>
        <dbReference type="EMBL" id="CAG6754011.1"/>
    </source>
</evidence>
<dbReference type="EMBL" id="HBUF01274031">
    <property type="protein sequence ID" value="CAG6685914.1"/>
    <property type="molecule type" value="Transcribed_RNA"/>
</dbReference>
<dbReference type="EMBL" id="HBUF01537894">
    <property type="protein sequence ID" value="CAG6754011.1"/>
    <property type="molecule type" value="Transcribed_RNA"/>
</dbReference>
<proteinExistence type="predicted"/>
<evidence type="ECO:0000256" key="1">
    <source>
        <dbReference type="SAM" id="MobiDB-lite"/>
    </source>
</evidence>
<organism evidence="2">
    <name type="scientific">Cacopsylla melanoneura</name>
    <dbReference type="NCBI Taxonomy" id="428564"/>
    <lineage>
        <taxon>Eukaryota</taxon>
        <taxon>Metazoa</taxon>
        <taxon>Ecdysozoa</taxon>
        <taxon>Arthropoda</taxon>
        <taxon>Hexapoda</taxon>
        <taxon>Insecta</taxon>
        <taxon>Pterygota</taxon>
        <taxon>Neoptera</taxon>
        <taxon>Paraneoptera</taxon>
        <taxon>Hemiptera</taxon>
        <taxon>Sternorrhyncha</taxon>
        <taxon>Psylloidea</taxon>
        <taxon>Psyllidae</taxon>
        <taxon>Psyllinae</taxon>
        <taxon>Cacopsylla</taxon>
    </lineage>
</organism>
<sequence>MGRKVSSLEVVGSTQVVQNNSPTRSMVTHAPHSLSSSAPVPHSRHSLSSPGAGVGAPVGSISLAWMRTWTRTICLAWGDPGRGGRGVHSARRVSTFTGVPTEARTRPKIIPLNMTSM</sequence>
<feature type="compositionally biased region" description="Polar residues" evidence="1">
    <location>
        <begin position="12"/>
        <end position="26"/>
    </location>
</feature>